<dbReference type="Proteomes" id="UP001605036">
    <property type="component" value="Unassembled WGS sequence"/>
</dbReference>
<feature type="region of interest" description="Disordered" evidence="1">
    <location>
        <begin position="21"/>
        <end position="43"/>
    </location>
</feature>
<evidence type="ECO:0000313" key="2">
    <source>
        <dbReference type="EMBL" id="KAL2609770.1"/>
    </source>
</evidence>
<reference evidence="2 3" key="1">
    <citation type="submission" date="2024-09" db="EMBL/GenBank/DDBJ databases">
        <title>Chromosome-scale assembly of Riccia fluitans.</title>
        <authorList>
            <person name="Paukszto L."/>
            <person name="Sawicki J."/>
            <person name="Karawczyk K."/>
            <person name="Piernik-Szablinska J."/>
            <person name="Szczecinska M."/>
            <person name="Mazdziarz M."/>
        </authorList>
    </citation>
    <scope>NUCLEOTIDE SEQUENCE [LARGE SCALE GENOMIC DNA]</scope>
    <source>
        <strain evidence="2">Rf_01</strain>
        <tissue evidence="2">Aerial parts of the thallus</tissue>
    </source>
</reference>
<accession>A0ABD1XLE0</accession>
<feature type="region of interest" description="Disordered" evidence="1">
    <location>
        <begin position="99"/>
        <end position="122"/>
    </location>
</feature>
<evidence type="ECO:0000313" key="3">
    <source>
        <dbReference type="Proteomes" id="UP001605036"/>
    </source>
</evidence>
<dbReference type="EMBL" id="JBHFFA010000008">
    <property type="protein sequence ID" value="KAL2609770.1"/>
    <property type="molecule type" value="Genomic_DNA"/>
</dbReference>
<dbReference type="AlphaFoldDB" id="A0ABD1XLE0"/>
<gene>
    <name evidence="2" type="ORF">R1flu_028343</name>
</gene>
<feature type="compositionally biased region" description="Polar residues" evidence="1">
    <location>
        <begin position="21"/>
        <end position="39"/>
    </location>
</feature>
<feature type="compositionally biased region" description="Basic and acidic residues" evidence="1">
    <location>
        <begin position="105"/>
        <end position="122"/>
    </location>
</feature>
<comment type="caution">
    <text evidence="2">The sequence shown here is derived from an EMBL/GenBank/DDBJ whole genome shotgun (WGS) entry which is preliminary data.</text>
</comment>
<sequence>MLIFKARKGIPYPTLKSKADNLTSQISGQEEAESSQAIGVNSRGHRRLYRTTAELNTSSKTTENFMRTRRKATISISVENAAEAYLKKMWANPKSARKIMPRSTLHQDSHHEARRGVIDPRA</sequence>
<protein>
    <submittedName>
        <fullName evidence="2">Uncharacterized protein</fullName>
    </submittedName>
</protein>
<evidence type="ECO:0000256" key="1">
    <source>
        <dbReference type="SAM" id="MobiDB-lite"/>
    </source>
</evidence>
<proteinExistence type="predicted"/>
<keyword evidence="3" id="KW-1185">Reference proteome</keyword>
<organism evidence="2 3">
    <name type="scientific">Riccia fluitans</name>
    <dbReference type="NCBI Taxonomy" id="41844"/>
    <lineage>
        <taxon>Eukaryota</taxon>
        <taxon>Viridiplantae</taxon>
        <taxon>Streptophyta</taxon>
        <taxon>Embryophyta</taxon>
        <taxon>Marchantiophyta</taxon>
        <taxon>Marchantiopsida</taxon>
        <taxon>Marchantiidae</taxon>
        <taxon>Marchantiales</taxon>
        <taxon>Ricciaceae</taxon>
        <taxon>Riccia</taxon>
    </lineage>
</organism>
<name>A0ABD1XLE0_9MARC</name>